<organism evidence="2 3">
    <name type="scientific">Archaeoglobus fulgidus DSM 8774</name>
    <dbReference type="NCBI Taxonomy" id="1344584"/>
    <lineage>
        <taxon>Archaea</taxon>
        <taxon>Methanobacteriati</taxon>
        <taxon>Methanobacteriota</taxon>
        <taxon>Archaeoglobi</taxon>
        <taxon>Archaeoglobales</taxon>
        <taxon>Archaeoglobaceae</taxon>
        <taxon>Archaeoglobus</taxon>
    </lineage>
</organism>
<dbReference type="AlphaFoldDB" id="A0A075WD67"/>
<dbReference type="GO" id="GO:0016779">
    <property type="term" value="F:nucleotidyltransferase activity"/>
    <property type="evidence" value="ECO:0007669"/>
    <property type="project" value="InterPro"/>
</dbReference>
<reference evidence="2 3" key="1">
    <citation type="submission" date="2013-07" db="EMBL/GenBank/DDBJ databases">
        <title>Genome of Archaeoglobus fulgidus.</title>
        <authorList>
            <person name="Fiebig A."/>
            <person name="Birkeland N.-K."/>
        </authorList>
    </citation>
    <scope>NUCLEOTIDE SEQUENCE [LARGE SCALE GENOMIC DNA]</scope>
    <source>
        <strain evidence="2 3">DSM 8774</strain>
    </source>
</reference>
<dbReference type="CDD" id="cd05403">
    <property type="entry name" value="NT_KNTase_like"/>
    <property type="match status" value="1"/>
</dbReference>
<evidence type="ECO:0000259" key="1">
    <source>
        <dbReference type="Pfam" id="PF01909"/>
    </source>
</evidence>
<name>A0A075WD67_ARCFL</name>
<evidence type="ECO:0000313" key="3">
    <source>
        <dbReference type="Proteomes" id="UP000028501"/>
    </source>
</evidence>
<dbReference type="InterPro" id="IPR043519">
    <property type="entry name" value="NT_sf"/>
</dbReference>
<dbReference type="PANTHER" id="PTHR33933:SF3">
    <property type="entry name" value="PROTEIN ADENYLYLTRANSFERASE MJ0604-RELATED"/>
    <property type="match status" value="1"/>
</dbReference>
<dbReference type="InterPro" id="IPR002934">
    <property type="entry name" value="Polymerase_NTP_transf_dom"/>
</dbReference>
<protein>
    <submittedName>
        <fullName evidence="2">Putative nucleotidyltransferase</fullName>
    </submittedName>
</protein>
<keyword evidence="2" id="KW-0808">Transferase</keyword>
<proteinExistence type="predicted"/>
<dbReference type="KEGG" id="afg:AFULGI_00016180"/>
<dbReference type="Gene3D" id="3.30.460.10">
    <property type="entry name" value="Beta Polymerase, domain 2"/>
    <property type="match status" value="1"/>
</dbReference>
<dbReference type="RefSeq" id="WP_048095737.1">
    <property type="nucleotide sequence ID" value="NZ_CP006577.1"/>
</dbReference>
<gene>
    <name evidence="2" type="ORF">AFULGI_00016180</name>
</gene>
<accession>A0A075WD67</accession>
<dbReference type="Pfam" id="PF01909">
    <property type="entry name" value="NTP_transf_2"/>
    <property type="match status" value="1"/>
</dbReference>
<sequence length="110" mass="12733">MKLAVQRIPENKRMALESFVKTLKEKYGDKIHKIILFGSTARGEAEEESDIDVLIIADGVTQKEVSKIAFQILLKYGEVISSIVEDKQQFERYKDYSFHRNILKEGVEIR</sequence>
<evidence type="ECO:0000313" key="2">
    <source>
        <dbReference type="EMBL" id="AIG98380.1"/>
    </source>
</evidence>
<dbReference type="Proteomes" id="UP000028501">
    <property type="component" value="Chromosome"/>
</dbReference>
<dbReference type="GeneID" id="24795119"/>
<feature type="domain" description="Polymerase nucleotidyl transferase" evidence="1">
    <location>
        <begin position="17"/>
        <end position="105"/>
    </location>
</feature>
<dbReference type="InterPro" id="IPR052548">
    <property type="entry name" value="Type_VII_TA_antitoxin"/>
</dbReference>
<dbReference type="HOGENOM" id="CLU_130257_3_2_2"/>
<dbReference type="EMBL" id="CP006577">
    <property type="protein sequence ID" value="AIG98380.1"/>
    <property type="molecule type" value="Genomic_DNA"/>
</dbReference>
<dbReference type="PANTHER" id="PTHR33933">
    <property type="entry name" value="NUCLEOTIDYLTRANSFERASE"/>
    <property type="match status" value="1"/>
</dbReference>
<dbReference type="SUPFAM" id="SSF81301">
    <property type="entry name" value="Nucleotidyltransferase"/>
    <property type="match status" value="1"/>
</dbReference>